<evidence type="ECO:0000313" key="2">
    <source>
        <dbReference type="Proteomes" id="UP000321258"/>
    </source>
</evidence>
<evidence type="ECO:0000313" key="1">
    <source>
        <dbReference type="EMBL" id="GEP00180.1"/>
    </source>
</evidence>
<gene>
    <name evidence="1" type="ORF">MHA02_25670</name>
</gene>
<accession>A0A512IR49</accession>
<dbReference type="Proteomes" id="UP000321258">
    <property type="component" value="Unassembled WGS sequence"/>
</dbReference>
<reference evidence="1 2" key="1">
    <citation type="submission" date="2019-07" db="EMBL/GenBank/DDBJ databases">
        <title>Whole genome shotgun sequence of Methylobacterium haplocladii NBRC 107714.</title>
        <authorList>
            <person name="Hosoyama A."/>
            <person name="Uohara A."/>
            <person name="Ohji S."/>
            <person name="Ichikawa N."/>
        </authorList>
    </citation>
    <scope>NUCLEOTIDE SEQUENCE [LARGE SCALE GENOMIC DNA]</scope>
    <source>
        <strain evidence="1 2">NBRC 107714</strain>
    </source>
</reference>
<name>A0A512IR49_9HYPH</name>
<proteinExistence type="predicted"/>
<dbReference type="EMBL" id="BJZT01000028">
    <property type="protein sequence ID" value="GEP00180.1"/>
    <property type="molecule type" value="Genomic_DNA"/>
</dbReference>
<dbReference type="AlphaFoldDB" id="A0A512IR49"/>
<sequence length="76" mass="8499">MIDHTAKGALLCRAIRVLADFDVSLVITSTAGQAYHFEMDGEPAQEGDLITRAAMLDATFFNVRQDNRSDERRQRA</sequence>
<organism evidence="1 2">
    <name type="scientific">Methylobacterium haplocladii</name>
    <dbReference type="NCBI Taxonomy" id="1176176"/>
    <lineage>
        <taxon>Bacteria</taxon>
        <taxon>Pseudomonadati</taxon>
        <taxon>Pseudomonadota</taxon>
        <taxon>Alphaproteobacteria</taxon>
        <taxon>Hyphomicrobiales</taxon>
        <taxon>Methylobacteriaceae</taxon>
        <taxon>Methylobacterium</taxon>
    </lineage>
</organism>
<comment type="caution">
    <text evidence="1">The sequence shown here is derived from an EMBL/GenBank/DDBJ whole genome shotgun (WGS) entry which is preliminary data.</text>
</comment>
<dbReference type="RefSeq" id="WP_147079225.1">
    <property type="nucleotide sequence ID" value="NZ_BJZT01000028.1"/>
</dbReference>
<protein>
    <submittedName>
        <fullName evidence="1">Uncharacterized protein</fullName>
    </submittedName>
</protein>
<keyword evidence="2" id="KW-1185">Reference proteome</keyword>